<gene>
    <name evidence="3" type="ORF">CBW42_12090</name>
</gene>
<evidence type="ECO:0000256" key="1">
    <source>
        <dbReference type="ARBA" id="ARBA00023125"/>
    </source>
</evidence>
<comment type="caution">
    <text evidence="3">The sequence shown here is derived from an EMBL/GenBank/DDBJ whole genome shotgun (WGS) entry which is preliminary data.</text>
</comment>
<keyword evidence="1" id="KW-0238">DNA-binding</keyword>
<reference evidence="3 4" key="1">
    <citation type="submission" date="2017-05" db="EMBL/GenBank/DDBJ databases">
        <title>Butyricicoccus porcorum sp. nov. a butyrate-producing bacterium from the swine intestinal tract.</title>
        <authorList>
            <person name="Trachsel J."/>
            <person name="Humphrey S."/>
            <person name="Allen H.K."/>
        </authorList>
    </citation>
    <scope>NUCLEOTIDE SEQUENCE [LARGE SCALE GENOMIC DNA]</scope>
    <source>
        <strain evidence="3">BB10</strain>
    </source>
</reference>
<dbReference type="RefSeq" id="WP_087021918.1">
    <property type="nucleotide sequence ID" value="NZ_CP178353.1"/>
</dbReference>
<dbReference type="PANTHER" id="PTHR46558">
    <property type="entry name" value="TRACRIPTIONAL REGULATORY PROTEIN-RELATED-RELATED"/>
    <property type="match status" value="1"/>
</dbReference>
<dbReference type="GO" id="GO:0003677">
    <property type="term" value="F:DNA binding"/>
    <property type="evidence" value="ECO:0007669"/>
    <property type="project" value="UniProtKB-KW"/>
</dbReference>
<name>A0A252F1U4_9FIRM</name>
<feature type="domain" description="HTH cro/C1-type" evidence="2">
    <location>
        <begin position="8"/>
        <end position="62"/>
    </location>
</feature>
<proteinExistence type="predicted"/>
<evidence type="ECO:0000313" key="3">
    <source>
        <dbReference type="EMBL" id="OUM19661.1"/>
    </source>
</evidence>
<dbReference type="EMBL" id="NHOC01000011">
    <property type="protein sequence ID" value="OUM19661.1"/>
    <property type="molecule type" value="Genomic_DNA"/>
</dbReference>
<protein>
    <submittedName>
        <fullName evidence="3">Transcriptional regulator</fullName>
    </submittedName>
</protein>
<dbReference type="Gene3D" id="1.10.260.40">
    <property type="entry name" value="lambda repressor-like DNA-binding domains"/>
    <property type="match status" value="1"/>
</dbReference>
<evidence type="ECO:0000259" key="2">
    <source>
        <dbReference type="PROSITE" id="PS50943"/>
    </source>
</evidence>
<keyword evidence="4" id="KW-1185">Reference proteome</keyword>
<dbReference type="PROSITE" id="PS50943">
    <property type="entry name" value="HTH_CROC1"/>
    <property type="match status" value="1"/>
</dbReference>
<accession>A0A252F1U4</accession>
<dbReference type="CDD" id="cd00093">
    <property type="entry name" value="HTH_XRE"/>
    <property type="match status" value="1"/>
</dbReference>
<dbReference type="AlphaFoldDB" id="A0A252F1U4"/>
<dbReference type="OrthoDB" id="1766270at2"/>
<sequence length="97" mass="10895">MVEFGKKLKRLRKQKHLTQRQLADLIGVQHTIISFYELGDRVPSPEVIVKLASVLHVSSDYLLGLEKKETVDISGLAPNDCGLVRALVDSLREKNID</sequence>
<dbReference type="SMART" id="SM00530">
    <property type="entry name" value="HTH_XRE"/>
    <property type="match status" value="1"/>
</dbReference>
<organism evidence="3 4">
    <name type="scientific">Butyricicoccus porcorum</name>
    <dbReference type="NCBI Taxonomy" id="1945634"/>
    <lineage>
        <taxon>Bacteria</taxon>
        <taxon>Bacillati</taxon>
        <taxon>Bacillota</taxon>
        <taxon>Clostridia</taxon>
        <taxon>Eubacteriales</taxon>
        <taxon>Butyricicoccaceae</taxon>
        <taxon>Butyricicoccus</taxon>
    </lineage>
</organism>
<dbReference type="InterPro" id="IPR010982">
    <property type="entry name" value="Lambda_DNA-bd_dom_sf"/>
</dbReference>
<dbReference type="Pfam" id="PF01381">
    <property type="entry name" value="HTH_3"/>
    <property type="match status" value="1"/>
</dbReference>
<evidence type="ECO:0000313" key="4">
    <source>
        <dbReference type="Proteomes" id="UP000194903"/>
    </source>
</evidence>
<dbReference type="PANTHER" id="PTHR46558:SF14">
    <property type="entry name" value="HTH-TYPE TRANSCRIPTIONAL REGULATOR ANSR"/>
    <property type="match status" value="1"/>
</dbReference>
<dbReference type="Proteomes" id="UP000194903">
    <property type="component" value="Unassembled WGS sequence"/>
</dbReference>
<dbReference type="SUPFAM" id="SSF47413">
    <property type="entry name" value="lambda repressor-like DNA-binding domains"/>
    <property type="match status" value="1"/>
</dbReference>
<dbReference type="InterPro" id="IPR001387">
    <property type="entry name" value="Cro/C1-type_HTH"/>
</dbReference>